<keyword evidence="5" id="KW-1185">Reference proteome</keyword>
<organism evidence="4 5">
    <name type="scientific">Acer yangbiense</name>
    <dbReference type="NCBI Taxonomy" id="1000413"/>
    <lineage>
        <taxon>Eukaryota</taxon>
        <taxon>Viridiplantae</taxon>
        <taxon>Streptophyta</taxon>
        <taxon>Embryophyta</taxon>
        <taxon>Tracheophyta</taxon>
        <taxon>Spermatophyta</taxon>
        <taxon>Magnoliopsida</taxon>
        <taxon>eudicotyledons</taxon>
        <taxon>Gunneridae</taxon>
        <taxon>Pentapetalae</taxon>
        <taxon>rosids</taxon>
        <taxon>malvids</taxon>
        <taxon>Sapindales</taxon>
        <taxon>Sapindaceae</taxon>
        <taxon>Hippocastanoideae</taxon>
        <taxon>Acereae</taxon>
        <taxon>Acer</taxon>
    </lineage>
</organism>
<dbReference type="GO" id="GO:0006952">
    <property type="term" value="P:defense response"/>
    <property type="evidence" value="ECO:0007669"/>
    <property type="project" value="InterPro"/>
</dbReference>
<keyword evidence="1" id="KW-0433">Leucine-rich repeat</keyword>
<evidence type="ECO:0000256" key="1">
    <source>
        <dbReference type="ARBA" id="ARBA00022614"/>
    </source>
</evidence>
<dbReference type="Proteomes" id="UP000323000">
    <property type="component" value="Chromosome 3"/>
</dbReference>
<name>A0A5C7IFY9_9ROSI</name>
<feature type="domain" description="C-JID" evidence="3">
    <location>
        <begin position="253"/>
        <end position="399"/>
    </location>
</feature>
<dbReference type="PANTHER" id="PTHR11017">
    <property type="entry name" value="LEUCINE-RICH REPEAT-CONTAINING PROTEIN"/>
    <property type="match status" value="1"/>
</dbReference>
<dbReference type="OrthoDB" id="10500593at2759"/>
<dbReference type="PANTHER" id="PTHR11017:SF570">
    <property type="entry name" value="DISEASE RESISTANCE PROTEIN (TIR-NBS CLASS)-RELATED"/>
    <property type="match status" value="1"/>
</dbReference>
<protein>
    <recommendedName>
        <fullName evidence="3">C-JID domain-containing protein</fullName>
    </recommendedName>
</protein>
<accession>A0A5C7IFY9</accession>
<dbReference type="InterPro" id="IPR011713">
    <property type="entry name" value="Leu-rich_rpt_3"/>
</dbReference>
<dbReference type="Pfam" id="PF20160">
    <property type="entry name" value="C-JID"/>
    <property type="match status" value="1"/>
</dbReference>
<dbReference type="SUPFAM" id="SSF52058">
    <property type="entry name" value="L domain-like"/>
    <property type="match status" value="1"/>
</dbReference>
<dbReference type="InterPro" id="IPR032675">
    <property type="entry name" value="LRR_dom_sf"/>
</dbReference>
<reference evidence="5" key="1">
    <citation type="journal article" date="2019" name="Gigascience">
        <title>De novo genome assembly of the endangered Acer yangbiense, a plant species with extremely small populations endemic to Yunnan Province, China.</title>
        <authorList>
            <person name="Yang J."/>
            <person name="Wariss H.M."/>
            <person name="Tao L."/>
            <person name="Zhang R."/>
            <person name="Yun Q."/>
            <person name="Hollingsworth P."/>
            <person name="Dao Z."/>
            <person name="Luo G."/>
            <person name="Guo H."/>
            <person name="Ma Y."/>
            <person name="Sun W."/>
        </authorList>
    </citation>
    <scope>NUCLEOTIDE SEQUENCE [LARGE SCALE GENOMIC DNA]</scope>
    <source>
        <strain evidence="5">cv. Malutang</strain>
    </source>
</reference>
<dbReference type="InterPro" id="IPR001611">
    <property type="entry name" value="Leu-rich_rpt"/>
</dbReference>
<sequence>MPKLKFLKFYNSQNEKSSKVHIPQGLDSTFTELRYFHWHAYPLKSLPSKFDPENLFVLDMPYSNLEQLWNANQCFDRLSIINLSHSNLTKIPDLSGSPYLESLPDDMKSLRALKKLKAARTGIREVPSSISCLNNLGTFSLRGDGFGIALSFIRLDQSDESSSKIQSLPTLPRDLKLEAQGCTSLEEFISTPFASSASLALAVNFINCLQLEQNALTNLVEYALQKIQLMPTAFCTEFDEDCDEMLRVFICYPSSEIPEWFTFQSMGSSVIARQLPQGWFSDKLTGFALCAVVAFQDHHDDGRGLVLVCEGKFRSHYGYCHVAKSNLIAWGDDYPGILYVGSDHVFLGCDFVMYPENFGEDYYSNEVSMQFYLEDCHSKRMECCEVKSCGFRLIYSQDESKERTNGWFGADMEEEEEEEDPFSPDPKKHKLSASFEEGTPMEFDQKSKGWLCGSAAGWSVLAAVGVFLAGSWLRCAVVSSV</sequence>
<dbReference type="EMBL" id="VAHF01000003">
    <property type="protein sequence ID" value="TXG67919.1"/>
    <property type="molecule type" value="Genomic_DNA"/>
</dbReference>
<gene>
    <name evidence="4" type="ORF">EZV62_009194</name>
</gene>
<dbReference type="PROSITE" id="PS51450">
    <property type="entry name" value="LRR"/>
    <property type="match status" value="1"/>
</dbReference>
<dbReference type="InterPro" id="IPR044974">
    <property type="entry name" value="Disease_R_plants"/>
</dbReference>
<evidence type="ECO:0000256" key="2">
    <source>
        <dbReference type="ARBA" id="ARBA00022737"/>
    </source>
</evidence>
<dbReference type="Gene3D" id="3.80.10.10">
    <property type="entry name" value="Ribonuclease Inhibitor"/>
    <property type="match status" value="1"/>
</dbReference>
<proteinExistence type="predicted"/>
<evidence type="ECO:0000313" key="5">
    <source>
        <dbReference type="Proteomes" id="UP000323000"/>
    </source>
</evidence>
<evidence type="ECO:0000259" key="3">
    <source>
        <dbReference type="Pfam" id="PF20160"/>
    </source>
</evidence>
<dbReference type="Pfam" id="PF07725">
    <property type="entry name" value="LRR_3"/>
    <property type="match status" value="1"/>
</dbReference>
<comment type="caution">
    <text evidence="4">The sequence shown here is derived from an EMBL/GenBank/DDBJ whole genome shotgun (WGS) entry which is preliminary data.</text>
</comment>
<dbReference type="AlphaFoldDB" id="A0A5C7IFY9"/>
<evidence type="ECO:0000313" key="4">
    <source>
        <dbReference type="EMBL" id="TXG67919.1"/>
    </source>
</evidence>
<dbReference type="InterPro" id="IPR045344">
    <property type="entry name" value="C-JID"/>
</dbReference>
<keyword evidence="2" id="KW-0677">Repeat</keyword>